<dbReference type="InterPro" id="IPR014748">
    <property type="entry name" value="Enoyl-CoA_hydra_C"/>
</dbReference>
<dbReference type="RefSeq" id="WP_213246728.1">
    <property type="nucleotide sequence ID" value="NZ_CP045806.1"/>
</dbReference>
<comment type="function">
    <text evidence="1">Could possibly oxidize fatty acids using specific components.</text>
</comment>
<dbReference type="SUPFAM" id="SSF52096">
    <property type="entry name" value="ClpP/crotonase"/>
    <property type="match status" value="1"/>
</dbReference>
<comment type="catalytic activity">
    <reaction evidence="5">
        <text>a (3S)-3-hydroxyacyl-CoA = a (2E)-enoyl-CoA + H2O</text>
        <dbReference type="Rhea" id="RHEA:16105"/>
        <dbReference type="ChEBI" id="CHEBI:15377"/>
        <dbReference type="ChEBI" id="CHEBI:57318"/>
        <dbReference type="ChEBI" id="CHEBI:58856"/>
        <dbReference type="EC" id="4.2.1.17"/>
    </reaction>
</comment>
<proteinExistence type="inferred from homology"/>
<sequence length="253" mass="26761">MIDRDIDSVRATLDAGTHVGTIEFTSPPNNYLNGDSLARSVAAAQELREAGARAIVLCSEGKNFCAGADFSNLSGRGDVYELGIALVAQPLPIIAAVQGAAVGGGVGLAMSADLRVAGPSSYFWVNFARLGLHHGFGLTETLTRTIGESATVDILYRGNRLSGADAHRIGLCTELVDDDRIRSRAVEIAGEIAANAPLAVQSIRATLRGDLPEKMRAAMAHERAKQEELMGTADFIEGTTALRERRTPGFIGR</sequence>
<evidence type="ECO:0000313" key="8">
    <source>
        <dbReference type="EMBL" id="QHN34046.1"/>
    </source>
</evidence>
<keyword evidence="3" id="KW-0443">Lipid metabolism</keyword>
<dbReference type="InterPro" id="IPR029045">
    <property type="entry name" value="ClpP/crotonase-like_dom_sf"/>
</dbReference>
<evidence type="ECO:0000256" key="5">
    <source>
        <dbReference type="ARBA" id="ARBA00023709"/>
    </source>
</evidence>
<dbReference type="Gene3D" id="3.90.226.10">
    <property type="entry name" value="2-enoyl-CoA Hydratase, Chain A, domain 1"/>
    <property type="match status" value="1"/>
</dbReference>
<dbReference type="Proteomes" id="UP001059836">
    <property type="component" value="Chromosome"/>
</dbReference>
<gene>
    <name evidence="8" type="ORF">GII31_03110</name>
</gene>
<evidence type="ECO:0000256" key="4">
    <source>
        <dbReference type="ARBA" id="ARBA00023239"/>
    </source>
</evidence>
<evidence type="ECO:0000256" key="6">
    <source>
        <dbReference type="ARBA" id="ARBA00023717"/>
    </source>
</evidence>
<evidence type="ECO:0000256" key="7">
    <source>
        <dbReference type="RuleBase" id="RU003707"/>
    </source>
</evidence>
<dbReference type="PANTHER" id="PTHR11941:SF54">
    <property type="entry name" value="ENOYL-COA HYDRATASE, MITOCHONDRIAL"/>
    <property type="match status" value="1"/>
</dbReference>
<evidence type="ECO:0000256" key="2">
    <source>
        <dbReference type="ARBA" id="ARBA00005254"/>
    </source>
</evidence>
<dbReference type="PROSITE" id="PS00166">
    <property type="entry name" value="ENOYL_COA_HYDRATASE"/>
    <property type="match status" value="1"/>
</dbReference>
<dbReference type="Gene3D" id="1.10.12.10">
    <property type="entry name" value="Lyase 2-enoyl-coa Hydratase, Chain A, domain 2"/>
    <property type="match status" value="1"/>
</dbReference>
<protein>
    <submittedName>
        <fullName evidence="8">Enoyl-CoA hydratase/isomerase family protein</fullName>
    </submittedName>
</protein>
<dbReference type="InterPro" id="IPR001753">
    <property type="entry name" value="Enoyl-CoA_hydra/iso"/>
</dbReference>
<evidence type="ECO:0000313" key="9">
    <source>
        <dbReference type="Proteomes" id="UP001059836"/>
    </source>
</evidence>
<keyword evidence="9" id="KW-1185">Reference proteome</keyword>
<keyword evidence="4" id="KW-0456">Lyase</keyword>
<accession>A0ABX6IFY7</accession>
<name>A0ABX6IFY7_9ACTN</name>
<comment type="catalytic activity">
    <reaction evidence="6">
        <text>a 4-saturated-(3S)-3-hydroxyacyl-CoA = a (3E)-enoyl-CoA + H2O</text>
        <dbReference type="Rhea" id="RHEA:20724"/>
        <dbReference type="ChEBI" id="CHEBI:15377"/>
        <dbReference type="ChEBI" id="CHEBI:58521"/>
        <dbReference type="ChEBI" id="CHEBI:137480"/>
        <dbReference type="EC" id="4.2.1.17"/>
    </reaction>
</comment>
<dbReference type="EMBL" id="CP045809">
    <property type="protein sequence ID" value="QHN34046.1"/>
    <property type="molecule type" value="Genomic_DNA"/>
</dbReference>
<dbReference type="CDD" id="cd06558">
    <property type="entry name" value="crotonase-like"/>
    <property type="match status" value="1"/>
</dbReference>
<reference evidence="8" key="1">
    <citation type="journal article" date="2021" name="Nat. Microbiol.">
        <title>Cocultivation of an ultrasmall environmental parasitic bacterium with lytic ability against bacteria associated with wastewater foams.</title>
        <authorList>
            <person name="Batinovic S."/>
            <person name="Rose J.J.A."/>
            <person name="Ratcliffe J."/>
            <person name="Seviour R.J."/>
            <person name="Petrovski S."/>
        </authorList>
    </citation>
    <scope>NUCLEOTIDE SEQUENCE</scope>
    <source>
        <strain evidence="8">CON9</strain>
    </source>
</reference>
<evidence type="ECO:0000256" key="1">
    <source>
        <dbReference type="ARBA" id="ARBA00002994"/>
    </source>
</evidence>
<dbReference type="Pfam" id="PF00378">
    <property type="entry name" value="ECH_1"/>
    <property type="match status" value="1"/>
</dbReference>
<dbReference type="InterPro" id="IPR018376">
    <property type="entry name" value="Enoyl-CoA_hyd/isom_CS"/>
</dbReference>
<organism evidence="8 9">
    <name type="scientific">Gordonia pseudamarae</name>
    <dbReference type="NCBI Taxonomy" id="2831662"/>
    <lineage>
        <taxon>Bacteria</taxon>
        <taxon>Bacillati</taxon>
        <taxon>Actinomycetota</taxon>
        <taxon>Actinomycetes</taxon>
        <taxon>Mycobacteriales</taxon>
        <taxon>Gordoniaceae</taxon>
        <taxon>Gordonia</taxon>
    </lineage>
</organism>
<evidence type="ECO:0000256" key="3">
    <source>
        <dbReference type="ARBA" id="ARBA00022832"/>
    </source>
</evidence>
<dbReference type="PANTHER" id="PTHR11941">
    <property type="entry name" value="ENOYL-COA HYDRATASE-RELATED"/>
    <property type="match status" value="1"/>
</dbReference>
<comment type="similarity">
    <text evidence="2 7">Belongs to the enoyl-CoA hydratase/isomerase family.</text>
</comment>
<keyword evidence="3" id="KW-0276">Fatty acid metabolism</keyword>